<evidence type="ECO:0000313" key="1">
    <source>
        <dbReference type="EMBL" id="QHT35230.1"/>
    </source>
</evidence>
<proteinExistence type="predicted"/>
<dbReference type="EMBL" id="MN739015">
    <property type="protein sequence ID" value="QHT35230.1"/>
    <property type="molecule type" value="Genomic_DNA"/>
</dbReference>
<name>A0A6C0F5L0_9ZZZZ</name>
<organism evidence="1">
    <name type="scientific">viral metagenome</name>
    <dbReference type="NCBI Taxonomy" id="1070528"/>
    <lineage>
        <taxon>unclassified sequences</taxon>
        <taxon>metagenomes</taxon>
        <taxon>organismal metagenomes</taxon>
    </lineage>
</organism>
<protein>
    <recommendedName>
        <fullName evidence="2">Fe2OG dioxygenase domain-containing protein</fullName>
    </recommendedName>
</protein>
<sequence>MSFEENKYIIVKNAISEETVKMIKFQSQMLEDVMCHNNNTISKFFNFSDKQVPNSFSYYGALFTESMMLLLQPILEKHTGKQLLPTYSYMRIYYENATLAKHTDRPSCEYSATVCIQCDAENPWPIQFEDIRKQDVSVILRDGDMAIYKGDELVHWRDECKYNKHIQVFLHYVDANGKYADFKYDKRIMLGIKR</sequence>
<accession>A0A6C0F5L0</accession>
<evidence type="ECO:0008006" key="2">
    <source>
        <dbReference type="Google" id="ProtNLM"/>
    </source>
</evidence>
<dbReference type="AlphaFoldDB" id="A0A6C0F5L0"/>
<reference evidence="1" key="1">
    <citation type="journal article" date="2020" name="Nature">
        <title>Giant virus diversity and host interactions through global metagenomics.</title>
        <authorList>
            <person name="Schulz F."/>
            <person name="Roux S."/>
            <person name="Paez-Espino D."/>
            <person name="Jungbluth S."/>
            <person name="Walsh D.A."/>
            <person name="Denef V.J."/>
            <person name="McMahon K.D."/>
            <person name="Konstantinidis K.T."/>
            <person name="Eloe-Fadrosh E.A."/>
            <person name="Kyrpides N.C."/>
            <person name="Woyke T."/>
        </authorList>
    </citation>
    <scope>NUCLEOTIDE SEQUENCE</scope>
    <source>
        <strain evidence="1">GVMAG-M-3300009180-1</strain>
    </source>
</reference>